<comment type="caution">
    <text evidence="1">The sequence shown here is derived from an EMBL/GenBank/DDBJ whole genome shotgun (WGS) entry which is preliminary data.</text>
</comment>
<sequence>LANDGVERFTPQTEASIEIVEDEISQTYEELYICLINATENVLEILKDQQNKKNF</sequence>
<dbReference type="Proteomes" id="UP000789759">
    <property type="component" value="Unassembled WGS sequence"/>
</dbReference>
<reference evidence="1" key="1">
    <citation type="submission" date="2021-06" db="EMBL/GenBank/DDBJ databases">
        <authorList>
            <person name="Kallberg Y."/>
            <person name="Tangrot J."/>
            <person name="Rosling A."/>
        </authorList>
    </citation>
    <scope>NUCLEOTIDE SEQUENCE</scope>
    <source>
        <strain evidence="1">FL966</strain>
    </source>
</reference>
<organism evidence="1 2">
    <name type="scientific">Cetraspora pellucida</name>
    <dbReference type="NCBI Taxonomy" id="1433469"/>
    <lineage>
        <taxon>Eukaryota</taxon>
        <taxon>Fungi</taxon>
        <taxon>Fungi incertae sedis</taxon>
        <taxon>Mucoromycota</taxon>
        <taxon>Glomeromycotina</taxon>
        <taxon>Glomeromycetes</taxon>
        <taxon>Diversisporales</taxon>
        <taxon>Gigasporaceae</taxon>
        <taxon>Cetraspora</taxon>
    </lineage>
</organism>
<feature type="non-terminal residue" evidence="1">
    <location>
        <position position="1"/>
    </location>
</feature>
<accession>A0A9N9PNC5</accession>
<dbReference type="AlphaFoldDB" id="A0A9N9PNC5"/>
<evidence type="ECO:0000313" key="2">
    <source>
        <dbReference type="Proteomes" id="UP000789759"/>
    </source>
</evidence>
<proteinExistence type="predicted"/>
<evidence type="ECO:0000313" key="1">
    <source>
        <dbReference type="EMBL" id="CAG8838879.1"/>
    </source>
</evidence>
<protein>
    <submittedName>
        <fullName evidence="1">2710_t:CDS:1</fullName>
    </submittedName>
</protein>
<dbReference type="EMBL" id="CAJVQA010085579">
    <property type="protein sequence ID" value="CAG8838879.1"/>
    <property type="molecule type" value="Genomic_DNA"/>
</dbReference>
<name>A0A9N9PNC5_9GLOM</name>
<gene>
    <name evidence="1" type="ORF">CPELLU_LOCUS21765</name>
</gene>
<keyword evidence="2" id="KW-1185">Reference proteome</keyword>
<dbReference type="OrthoDB" id="10464278at2759"/>
<feature type="non-terminal residue" evidence="1">
    <location>
        <position position="55"/>
    </location>
</feature>